<dbReference type="CDD" id="cd23965">
    <property type="entry name" value="GT29_ST6GALNAC3_4_5_6"/>
    <property type="match status" value="1"/>
</dbReference>
<dbReference type="PANTHER" id="PTHR23136">
    <property type="entry name" value="TAX1-BINDING PROTEIN 3-RELATED"/>
    <property type="match status" value="1"/>
</dbReference>
<keyword evidence="5 12" id="KW-0812">Transmembrane</keyword>
<dbReference type="GO" id="GO:0000139">
    <property type="term" value="C:Golgi membrane"/>
    <property type="evidence" value="ECO:0007669"/>
    <property type="project" value="UniProtKB-SubCell"/>
</dbReference>
<dbReference type="RefSeq" id="XP_038056267.1">
    <property type="nucleotide sequence ID" value="XM_038200339.1"/>
</dbReference>
<evidence type="ECO:0000256" key="2">
    <source>
        <dbReference type="ARBA" id="ARBA00006003"/>
    </source>
</evidence>
<dbReference type="Gene3D" id="3.90.1480.20">
    <property type="entry name" value="Glycosyl transferase family 29"/>
    <property type="match status" value="1"/>
</dbReference>
<evidence type="ECO:0000256" key="12">
    <source>
        <dbReference type="SAM" id="Phobius"/>
    </source>
</evidence>
<organism evidence="13 14">
    <name type="scientific">Patiria miniata</name>
    <name type="common">Bat star</name>
    <name type="synonym">Asterina miniata</name>
    <dbReference type="NCBI Taxonomy" id="46514"/>
    <lineage>
        <taxon>Eukaryota</taxon>
        <taxon>Metazoa</taxon>
        <taxon>Echinodermata</taxon>
        <taxon>Eleutherozoa</taxon>
        <taxon>Asterozoa</taxon>
        <taxon>Asteroidea</taxon>
        <taxon>Valvatacea</taxon>
        <taxon>Valvatida</taxon>
        <taxon>Asterinidae</taxon>
        <taxon>Patiria</taxon>
    </lineage>
</organism>
<feature type="transmembrane region" description="Helical" evidence="12">
    <location>
        <begin position="16"/>
        <end position="34"/>
    </location>
</feature>
<dbReference type="GO" id="GO:0008373">
    <property type="term" value="F:sialyltransferase activity"/>
    <property type="evidence" value="ECO:0007669"/>
    <property type="project" value="InterPro"/>
</dbReference>
<protein>
    <submittedName>
        <fullName evidence="13">Uncharacterized protein</fullName>
    </submittedName>
</protein>
<dbReference type="InterPro" id="IPR038578">
    <property type="entry name" value="GT29-like_sf"/>
</dbReference>
<keyword evidence="8" id="KW-0333">Golgi apparatus</keyword>
<keyword evidence="4" id="KW-0808">Transferase</keyword>
<sequence length="694" mass="79241">MSLSLLMLKCMNRRRLILFIFWYSLFMLLGMAYYSHVYIQWRDDSHLLRVYNSIFLPTPSPLLRQHYSRGPPGNLTAPLFLQNMDDLMIRTAKYNYDGRMPNTGDYQLTKHNFLELLNNNLTQFLIREPSIHVQNLSNSLRKVKNALLGINSSRTTTPSTLGNSSLSNSSLSMDDGKVVLSPSYLVHNSTYLIAAIEKNMQKIREETEISLKRLIELNEIINAPNETFTKSLSLLAGDRSAGLAKLTNLSATHYASNTSRSQQLKTTHEKVLPNSSQNATVRGWNSRNQHLKRLKDAFSGSAVGRHPQGEGDVTQSVIRTMADRVRPHMPYRPPTPMPEVDGYYLMETRTKLRLRCKSCAVVSSSGQLLNKSAGAEIDGYPCVIRMNSAPVSGFQDDVGSKTTARVMGHVNLIKLNQSQSDQHQIFVNQSTRAERLIIPWLFNTRVDKKKDKHYTIAKNFSKTYTDTQFYMLSSSKMAFAENLFQTDTGISRKDAKTWLSTGWMTLIYALDTCDRTDVFGLVHEKFCKENPNDTTPYHYYESNGKKECEYYMQSETHLTSGHVFVTEKAIFARWARKFNLHFRYPSWNLTQTNDSAPLDTPFVKIYKEAQHNKTLQGNNGKPGGGSRGRHHILNSRNNKKVPPIIGPKTKEDTEKEKYQRFTHAVMFIVAIFLSLVVFLLLFLLASLFVFCFYL</sequence>
<feature type="region of interest" description="Disordered" evidence="11">
    <location>
        <begin position="613"/>
        <end position="649"/>
    </location>
</feature>
<dbReference type="PANTHER" id="PTHR23136:SF12">
    <property type="entry name" value="ALPHA-2,6-SIALYLTRANSFERASE"/>
    <property type="match status" value="1"/>
</dbReference>
<dbReference type="GeneID" id="119728205"/>
<keyword evidence="14" id="KW-1185">Reference proteome</keyword>
<evidence type="ECO:0000256" key="3">
    <source>
        <dbReference type="ARBA" id="ARBA00022676"/>
    </source>
</evidence>
<keyword evidence="7 12" id="KW-1133">Transmembrane helix</keyword>
<evidence type="ECO:0000256" key="4">
    <source>
        <dbReference type="ARBA" id="ARBA00022679"/>
    </source>
</evidence>
<keyword evidence="6" id="KW-0735">Signal-anchor</keyword>
<dbReference type="OrthoDB" id="10264956at2759"/>
<dbReference type="Pfam" id="PF00777">
    <property type="entry name" value="Glyco_transf_29"/>
    <property type="match status" value="1"/>
</dbReference>
<accession>A0A913ZXJ1</accession>
<feature type="transmembrane region" description="Helical" evidence="12">
    <location>
        <begin position="664"/>
        <end position="693"/>
    </location>
</feature>
<dbReference type="InterPro" id="IPR001675">
    <property type="entry name" value="Glyco_trans_29"/>
</dbReference>
<feature type="compositionally biased region" description="Basic residues" evidence="11">
    <location>
        <begin position="627"/>
        <end position="639"/>
    </location>
</feature>
<comment type="similarity">
    <text evidence="2">Belongs to the glycosyltransferase 29 family.</text>
</comment>
<dbReference type="EnsemblMetazoa" id="XM_038200339.1">
    <property type="protein sequence ID" value="XP_038056267.1"/>
    <property type="gene ID" value="LOC119728205"/>
</dbReference>
<keyword evidence="9 12" id="KW-0472">Membrane</keyword>
<proteinExistence type="inferred from homology"/>
<evidence type="ECO:0000256" key="1">
    <source>
        <dbReference type="ARBA" id="ARBA00004323"/>
    </source>
</evidence>
<dbReference type="Proteomes" id="UP000887568">
    <property type="component" value="Unplaced"/>
</dbReference>
<evidence type="ECO:0000256" key="11">
    <source>
        <dbReference type="SAM" id="MobiDB-lite"/>
    </source>
</evidence>
<evidence type="ECO:0000256" key="7">
    <source>
        <dbReference type="ARBA" id="ARBA00022989"/>
    </source>
</evidence>
<name>A0A913ZXJ1_PATMI</name>
<evidence type="ECO:0000256" key="6">
    <source>
        <dbReference type="ARBA" id="ARBA00022968"/>
    </source>
</evidence>
<evidence type="ECO:0000313" key="14">
    <source>
        <dbReference type="Proteomes" id="UP000887568"/>
    </source>
</evidence>
<evidence type="ECO:0000256" key="5">
    <source>
        <dbReference type="ARBA" id="ARBA00022692"/>
    </source>
</evidence>
<dbReference type="AlphaFoldDB" id="A0A913ZXJ1"/>
<evidence type="ECO:0000256" key="8">
    <source>
        <dbReference type="ARBA" id="ARBA00023034"/>
    </source>
</evidence>
<keyword evidence="10" id="KW-0325">Glycoprotein</keyword>
<reference evidence="13" key="1">
    <citation type="submission" date="2022-11" db="UniProtKB">
        <authorList>
            <consortium name="EnsemblMetazoa"/>
        </authorList>
    </citation>
    <scope>IDENTIFICATION</scope>
</reference>
<evidence type="ECO:0000256" key="9">
    <source>
        <dbReference type="ARBA" id="ARBA00023136"/>
    </source>
</evidence>
<evidence type="ECO:0000256" key="10">
    <source>
        <dbReference type="ARBA" id="ARBA00023180"/>
    </source>
</evidence>
<evidence type="ECO:0000313" key="13">
    <source>
        <dbReference type="EnsemblMetazoa" id="XP_038056267.1"/>
    </source>
</evidence>
<comment type="subcellular location">
    <subcellularLocation>
        <location evidence="1">Golgi apparatus membrane</location>
        <topology evidence="1">Single-pass type II membrane protein</topology>
    </subcellularLocation>
</comment>
<keyword evidence="3" id="KW-0328">Glycosyltransferase</keyword>